<feature type="region of interest" description="Disordered" evidence="1">
    <location>
        <begin position="167"/>
        <end position="241"/>
    </location>
</feature>
<reference evidence="2 3" key="1">
    <citation type="journal article" date="2014" name="Mol. Plant">
        <title>Chromosome Scale Genome Assembly and Transcriptome Profiling of Nannochloropsis gaditana in Nitrogen Depletion.</title>
        <authorList>
            <person name="Corteggiani Carpinelli E."/>
            <person name="Telatin A."/>
            <person name="Vitulo N."/>
            <person name="Forcato C."/>
            <person name="D'Angelo M."/>
            <person name="Schiavon R."/>
            <person name="Vezzi A."/>
            <person name="Giacometti G.M."/>
            <person name="Morosinotto T."/>
            <person name="Valle G."/>
        </authorList>
    </citation>
    <scope>NUCLEOTIDE SEQUENCE [LARGE SCALE GENOMIC DNA]</scope>
    <source>
        <strain evidence="2 3">B-31</strain>
    </source>
</reference>
<dbReference type="Proteomes" id="UP000019335">
    <property type="component" value="Unassembled WGS sequence"/>
</dbReference>
<dbReference type="Pfam" id="PF07004">
    <property type="entry name" value="SHIPPO-rpt"/>
    <property type="match status" value="3"/>
</dbReference>
<name>W7T5U8_9STRA</name>
<dbReference type="AlphaFoldDB" id="W7T5U8"/>
<keyword evidence="2" id="KW-0282">Flagellum</keyword>
<keyword evidence="2" id="KW-0969">Cilium</keyword>
<dbReference type="OrthoDB" id="406368at2759"/>
<feature type="region of interest" description="Disordered" evidence="1">
    <location>
        <begin position="108"/>
        <end position="142"/>
    </location>
</feature>
<keyword evidence="2" id="KW-0966">Cell projection</keyword>
<keyword evidence="3" id="KW-1185">Reference proteome</keyword>
<gene>
    <name evidence="2" type="ORF">Naga_100159g11</name>
</gene>
<accession>W7T5U8</accession>
<evidence type="ECO:0000313" key="3">
    <source>
        <dbReference type="Proteomes" id="UP000019335"/>
    </source>
</evidence>
<sequence>MPAYAHLPLAMAKTSVNNMAEDKIITSYKGIFPATPSFGFGSSPRDTIAPSHSGNDTPGPGAYNLKSTLSGHVADSRIRSTNGFSLRGREGFGSKIFTKDRACVDEPGPGAYLSSQSRKGGLLSNPKHRAAPQFSFPKGCSPRNKLSIQPGPGHYHFKDTLGPQVLSSRASPPVSTFGKGRKRQSFTSDLTPDLTSSGGGPGFYNAVSACGKQVDSRKRNGGGVRFGKAEGPSTSVKRKNF</sequence>
<feature type="compositionally biased region" description="Polar residues" evidence="1">
    <location>
        <begin position="185"/>
        <end position="196"/>
    </location>
</feature>
<comment type="caution">
    <text evidence="2">The sequence shown here is derived from an EMBL/GenBank/DDBJ whole genome shotgun (WGS) entry which is preliminary data.</text>
</comment>
<dbReference type="InterPro" id="IPR010736">
    <property type="entry name" value="SHIPPO-rpt"/>
</dbReference>
<dbReference type="EMBL" id="AZIL01002353">
    <property type="protein sequence ID" value="EWM21887.1"/>
    <property type="molecule type" value="Genomic_DNA"/>
</dbReference>
<dbReference type="PANTHER" id="PTHR40429:SF1">
    <property type="entry name" value="FLAGELLAR ASSOCIATED PROTEIN"/>
    <property type="match status" value="1"/>
</dbReference>
<dbReference type="PANTHER" id="PTHR40429">
    <property type="entry name" value="FLAGELLAR ASSOCIATED PROTEIN"/>
    <property type="match status" value="1"/>
</dbReference>
<evidence type="ECO:0000313" key="2">
    <source>
        <dbReference type="EMBL" id="EWM21887.1"/>
    </source>
</evidence>
<protein>
    <submittedName>
        <fullName evidence="2">Flagellar associated protein</fullName>
    </submittedName>
</protein>
<evidence type="ECO:0000256" key="1">
    <source>
        <dbReference type="SAM" id="MobiDB-lite"/>
    </source>
</evidence>
<organism evidence="2 3">
    <name type="scientific">Nannochloropsis gaditana</name>
    <dbReference type="NCBI Taxonomy" id="72520"/>
    <lineage>
        <taxon>Eukaryota</taxon>
        <taxon>Sar</taxon>
        <taxon>Stramenopiles</taxon>
        <taxon>Ochrophyta</taxon>
        <taxon>Eustigmatophyceae</taxon>
        <taxon>Eustigmatales</taxon>
        <taxon>Monodopsidaceae</taxon>
        <taxon>Nannochloropsis</taxon>
    </lineage>
</organism>
<proteinExistence type="predicted"/>